<dbReference type="PROSITE" id="PS00678">
    <property type="entry name" value="WD_REPEATS_1"/>
    <property type="match status" value="2"/>
</dbReference>
<dbReference type="GO" id="GO:0005634">
    <property type="term" value="C:nucleus"/>
    <property type="evidence" value="ECO:0007669"/>
    <property type="project" value="UniProtKB-SubCell"/>
</dbReference>
<dbReference type="SUPFAM" id="SSF50978">
    <property type="entry name" value="WD40 repeat-like"/>
    <property type="match status" value="1"/>
</dbReference>
<dbReference type="InterPro" id="IPR015943">
    <property type="entry name" value="WD40/YVTN_repeat-like_dom_sf"/>
</dbReference>
<evidence type="ECO:0000256" key="1">
    <source>
        <dbReference type="ARBA" id="ARBA00004123"/>
    </source>
</evidence>
<feature type="repeat" description="WD" evidence="6">
    <location>
        <begin position="288"/>
        <end position="326"/>
    </location>
</feature>
<dbReference type="InterPro" id="IPR022052">
    <property type="entry name" value="Histone-bd_RBBP4-like_N"/>
</dbReference>
<evidence type="ECO:0000256" key="5">
    <source>
        <dbReference type="ARBA" id="ARBA00023242"/>
    </source>
</evidence>
<keyword evidence="5" id="KW-0539">Nucleus</keyword>
<feature type="domain" description="Histone-binding protein RBBP4-like N-terminal" evidence="8">
    <location>
        <begin position="28"/>
        <end position="93"/>
    </location>
</feature>
<dbReference type="Pfam" id="PF12265">
    <property type="entry name" value="CAF1C_H4-bd"/>
    <property type="match status" value="1"/>
</dbReference>
<dbReference type="PROSITE" id="PS50082">
    <property type="entry name" value="WD_REPEATS_2"/>
    <property type="match status" value="3"/>
</dbReference>
<evidence type="ECO:0000256" key="3">
    <source>
        <dbReference type="ARBA" id="ARBA00022737"/>
    </source>
</evidence>
<organism evidence="9 10">
    <name type="scientific">Geotrichum candidum</name>
    <name type="common">Oospora lactis</name>
    <name type="synonym">Dipodascus geotrichum</name>
    <dbReference type="NCBI Taxonomy" id="1173061"/>
    <lineage>
        <taxon>Eukaryota</taxon>
        <taxon>Fungi</taxon>
        <taxon>Dikarya</taxon>
        <taxon>Ascomycota</taxon>
        <taxon>Saccharomycotina</taxon>
        <taxon>Dipodascomycetes</taxon>
        <taxon>Dipodascales</taxon>
        <taxon>Dipodascaceae</taxon>
        <taxon>Geotrichum</taxon>
    </lineage>
</organism>
<feature type="repeat" description="WD" evidence="6">
    <location>
        <begin position="157"/>
        <end position="191"/>
    </location>
</feature>
<gene>
    <name evidence="9" type="ORF">BN980_GECA03s05895g</name>
</gene>
<keyword evidence="4" id="KW-0156">Chromatin regulator</keyword>
<reference evidence="9" key="1">
    <citation type="submission" date="2014-03" db="EMBL/GenBank/DDBJ databases">
        <authorList>
            <person name="Casaregola S."/>
        </authorList>
    </citation>
    <scope>NUCLEOTIDE SEQUENCE [LARGE SCALE GENOMIC DNA]</scope>
    <source>
        <strain evidence="9">CLIB 918</strain>
    </source>
</reference>
<evidence type="ECO:0000256" key="6">
    <source>
        <dbReference type="PROSITE-ProRule" id="PRU00221"/>
    </source>
</evidence>
<evidence type="ECO:0000256" key="4">
    <source>
        <dbReference type="ARBA" id="ARBA00022853"/>
    </source>
</evidence>
<keyword evidence="10" id="KW-1185">Reference proteome</keyword>
<feature type="compositionally biased region" description="Basic and acidic residues" evidence="7">
    <location>
        <begin position="12"/>
        <end position="24"/>
    </location>
</feature>
<evidence type="ECO:0000256" key="7">
    <source>
        <dbReference type="SAM" id="MobiDB-lite"/>
    </source>
</evidence>
<keyword evidence="3" id="KW-0677">Repeat</keyword>
<dbReference type="Proteomes" id="UP000242525">
    <property type="component" value="Unassembled WGS sequence"/>
</dbReference>
<dbReference type="InterPro" id="IPR001680">
    <property type="entry name" value="WD40_rpt"/>
</dbReference>
<dbReference type="STRING" id="1173061.A0A0J9X7C5"/>
<keyword evidence="2 6" id="KW-0853">WD repeat</keyword>
<dbReference type="OrthoDB" id="427795at2759"/>
<dbReference type="InterPro" id="IPR050459">
    <property type="entry name" value="WD_repeat_RBAP46/RBAP48/MSI1"/>
</dbReference>
<dbReference type="PRINTS" id="PR00320">
    <property type="entry name" value="GPROTEINBRPT"/>
</dbReference>
<dbReference type="AlphaFoldDB" id="A0A0J9X7C5"/>
<evidence type="ECO:0000313" key="9">
    <source>
        <dbReference type="EMBL" id="CDO52676.1"/>
    </source>
</evidence>
<dbReference type="Gene3D" id="2.130.10.10">
    <property type="entry name" value="YVTN repeat-like/Quinoprotein amine dehydrogenase"/>
    <property type="match status" value="1"/>
</dbReference>
<dbReference type="GO" id="GO:0006325">
    <property type="term" value="P:chromatin organization"/>
    <property type="evidence" value="ECO:0007669"/>
    <property type="project" value="UniProtKB-KW"/>
</dbReference>
<name>A0A0J9X7C5_GEOCN</name>
<protein>
    <submittedName>
        <fullName evidence="9">Similar to Saccharomyces cerevisiae YEL056W HAT2 Subunit of the Hat1p-Hat2p histone acetyltransferase complex</fullName>
    </submittedName>
</protein>
<dbReference type="Pfam" id="PF00400">
    <property type="entry name" value="WD40"/>
    <property type="match status" value="3"/>
</dbReference>
<comment type="caution">
    <text evidence="9">The sequence shown here is derived from an EMBL/GenBank/DDBJ whole genome shotgun (WGS) entry which is preliminary data.</text>
</comment>
<evidence type="ECO:0000256" key="2">
    <source>
        <dbReference type="ARBA" id="ARBA00022574"/>
    </source>
</evidence>
<dbReference type="SMART" id="SM00320">
    <property type="entry name" value="WD40"/>
    <property type="match status" value="6"/>
</dbReference>
<comment type="subcellular location">
    <subcellularLocation>
        <location evidence="1">Nucleus</location>
    </subcellularLocation>
</comment>
<dbReference type="EMBL" id="CCBN010000003">
    <property type="protein sequence ID" value="CDO52676.1"/>
    <property type="molecule type" value="Genomic_DNA"/>
</dbReference>
<dbReference type="InterPro" id="IPR020472">
    <property type="entry name" value="WD40_PAC1"/>
</dbReference>
<dbReference type="InterPro" id="IPR036322">
    <property type="entry name" value="WD40_repeat_dom_sf"/>
</dbReference>
<proteinExistence type="predicted"/>
<dbReference type="InterPro" id="IPR019775">
    <property type="entry name" value="WD40_repeat_CS"/>
</dbReference>
<sequence>MSTAATNPGHPGHPDAADHEDTPEQIEEEYKTWKKNCPAMYQRISETVLDWPSLTVEFLDRAVASASDGDVHEQLLLGTHTDAAQNHLLHSQVRFSAKGKVSSQVEVLKRYRHEGEVNRARVSPQDDALVATASNSGTVYLYRLSDAEDNDTHIAQLKFHSENGYGLAWNKTVSNTLLSSADDGTVAIWDVADPTAKPRTFQPSSDIVNDVAWQDASGALFGAAAEDKQLYLYDTRVQGEAPTLAHNVHDAPINTLAFHGEYMVATGSSDHSVVLSDLRYIKRRLHTLIGHAGAVSTLHWAPTPALGGRVLASSGADRRVILWDLSRIGQEQSQEDAEDGAPELLFMHGGHTSAVTEFAWSKRTDWLAASVSDDNIVQVWQPTLGVVGRAPVDVADSDLE</sequence>
<feature type="repeat" description="WD" evidence="6">
    <location>
        <begin position="348"/>
        <end position="381"/>
    </location>
</feature>
<dbReference type="PANTHER" id="PTHR22850">
    <property type="entry name" value="WD40 REPEAT FAMILY"/>
    <property type="match status" value="1"/>
</dbReference>
<accession>A0A0J9X7C5</accession>
<evidence type="ECO:0000313" key="10">
    <source>
        <dbReference type="Proteomes" id="UP000242525"/>
    </source>
</evidence>
<dbReference type="PROSITE" id="PS50294">
    <property type="entry name" value="WD_REPEATS_REGION"/>
    <property type="match status" value="2"/>
</dbReference>
<feature type="region of interest" description="Disordered" evidence="7">
    <location>
        <begin position="1"/>
        <end position="24"/>
    </location>
</feature>
<evidence type="ECO:0000259" key="8">
    <source>
        <dbReference type="Pfam" id="PF12265"/>
    </source>
</evidence>